<comment type="caution">
    <text evidence="1">The sequence shown here is derived from an EMBL/GenBank/DDBJ whole genome shotgun (WGS) entry which is preliminary data.</text>
</comment>
<dbReference type="EMBL" id="NPEX01000113">
    <property type="protein sequence ID" value="RAI42987.1"/>
    <property type="molecule type" value="Genomic_DNA"/>
</dbReference>
<accession>A0A327KY41</accession>
<dbReference type="AlphaFoldDB" id="A0A327KY41"/>
<gene>
    <name evidence="1" type="ORF">CH341_16600</name>
</gene>
<organism evidence="1 2">
    <name type="scientific">Rhodoplanes roseus</name>
    <dbReference type="NCBI Taxonomy" id="29409"/>
    <lineage>
        <taxon>Bacteria</taxon>
        <taxon>Pseudomonadati</taxon>
        <taxon>Pseudomonadota</taxon>
        <taxon>Alphaproteobacteria</taxon>
        <taxon>Hyphomicrobiales</taxon>
        <taxon>Nitrobacteraceae</taxon>
        <taxon>Rhodoplanes</taxon>
    </lineage>
</organism>
<protein>
    <submittedName>
        <fullName evidence="1">Uncharacterized protein</fullName>
    </submittedName>
</protein>
<name>A0A327KY41_9BRAD</name>
<proteinExistence type="predicted"/>
<evidence type="ECO:0000313" key="2">
    <source>
        <dbReference type="Proteomes" id="UP000249130"/>
    </source>
</evidence>
<sequence length="61" mass="6534">MEAVLARLGLAVPPEDLPFLQKTLARQRELLAAWVTRVPPDTEPALVFRVLPTPGGAASAD</sequence>
<reference evidence="1 2" key="1">
    <citation type="submission" date="2017-07" db="EMBL/GenBank/DDBJ databases">
        <title>Draft Genome Sequences of Select Purple Nonsulfur Bacteria.</title>
        <authorList>
            <person name="Lasarre B."/>
            <person name="Mckinlay J.B."/>
        </authorList>
    </citation>
    <scope>NUCLEOTIDE SEQUENCE [LARGE SCALE GENOMIC DNA]</scope>
    <source>
        <strain evidence="1 2">DSM 5909</strain>
    </source>
</reference>
<keyword evidence="2" id="KW-1185">Reference proteome</keyword>
<dbReference type="Proteomes" id="UP000249130">
    <property type="component" value="Unassembled WGS sequence"/>
</dbReference>
<evidence type="ECO:0000313" key="1">
    <source>
        <dbReference type="EMBL" id="RAI42987.1"/>
    </source>
</evidence>